<organism evidence="1 2">
    <name type="scientific">Helianthus annuus</name>
    <name type="common">Common sunflower</name>
    <dbReference type="NCBI Taxonomy" id="4232"/>
    <lineage>
        <taxon>Eukaryota</taxon>
        <taxon>Viridiplantae</taxon>
        <taxon>Streptophyta</taxon>
        <taxon>Embryophyta</taxon>
        <taxon>Tracheophyta</taxon>
        <taxon>Spermatophyta</taxon>
        <taxon>Magnoliopsida</taxon>
        <taxon>eudicotyledons</taxon>
        <taxon>Gunneridae</taxon>
        <taxon>Pentapetalae</taxon>
        <taxon>asterids</taxon>
        <taxon>campanulids</taxon>
        <taxon>Asterales</taxon>
        <taxon>Asteraceae</taxon>
        <taxon>Asteroideae</taxon>
        <taxon>Heliantheae alliance</taxon>
        <taxon>Heliantheae</taxon>
        <taxon>Helianthus</taxon>
    </lineage>
</organism>
<dbReference type="Proteomes" id="UP000215914">
    <property type="component" value="Unassembled WGS sequence"/>
</dbReference>
<dbReference type="Gramene" id="mRNA:HanXRQr2_Chr06g0263011">
    <property type="protein sequence ID" value="mRNA:HanXRQr2_Chr06g0263011"/>
    <property type="gene ID" value="HanXRQr2_Chr06g0263011"/>
</dbReference>
<accession>A0A9K3NKC9</accession>
<proteinExistence type="predicted"/>
<dbReference type="AlphaFoldDB" id="A0A9K3NKC9"/>
<comment type="caution">
    <text evidence="1">The sequence shown here is derived from an EMBL/GenBank/DDBJ whole genome shotgun (WGS) entry which is preliminary data.</text>
</comment>
<reference evidence="1" key="2">
    <citation type="submission" date="2020-06" db="EMBL/GenBank/DDBJ databases">
        <title>Helianthus annuus Genome sequencing and assembly Release 2.</title>
        <authorList>
            <person name="Gouzy J."/>
            <person name="Langlade N."/>
            <person name="Munos S."/>
        </authorList>
    </citation>
    <scope>NUCLEOTIDE SEQUENCE</scope>
    <source>
        <tissue evidence="1">Leaves</tissue>
    </source>
</reference>
<reference evidence="1" key="1">
    <citation type="journal article" date="2017" name="Nature">
        <title>The sunflower genome provides insights into oil metabolism, flowering and Asterid evolution.</title>
        <authorList>
            <person name="Badouin H."/>
            <person name="Gouzy J."/>
            <person name="Grassa C.J."/>
            <person name="Murat F."/>
            <person name="Staton S.E."/>
            <person name="Cottret L."/>
            <person name="Lelandais-Briere C."/>
            <person name="Owens G.L."/>
            <person name="Carrere S."/>
            <person name="Mayjonade B."/>
            <person name="Legrand L."/>
            <person name="Gill N."/>
            <person name="Kane N.C."/>
            <person name="Bowers J.E."/>
            <person name="Hubner S."/>
            <person name="Bellec A."/>
            <person name="Berard A."/>
            <person name="Berges H."/>
            <person name="Blanchet N."/>
            <person name="Boniface M.C."/>
            <person name="Brunel D."/>
            <person name="Catrice O."/>
            <person name="Chaidir N."/>
            <person name="Claudel C."/>
            <person name="Donnadieu C."/>
            <person name="Faraut T."/>
            <person name="Fievet G."/>
            <person name="Helmstetter N."/>
            <person name="King M."/>
            <person name="Knapp S.J."/>
            <person name="Lai Z."/>
            <person name="Le Paslier M.C."/>
            <person name="Lippi Y."/>
            <person name="Lorenzon L."/>
            <person name="Mandel J.R."/>
            <person name="Marage G."/>
            <person name="Marchand G."/>
            <person name="Marquand E."/>
            <person name="Bret-Mestries E."/>
            <person name="Morien E."/>
            <person name="Nambeesan S."/>
            <person name="Nguyen T."/>
            <person name="Pegot-Espagnet P."/>
            <person name="Pouilly N."/>
            <person name="Raftis F."/>
            <person name="Sallet E."/>
            <person name="Schiex T."/>
            <person name="Thomas J."/>
            <person name="Vandecasteele C."/>
            <person name="Vares D."/>
            <person name="Vear F."/>
            <person name="Vautrin S."/>
            <person name="Crespi M."/>
            <person name="Mangin B."/>
            <person name="Burke J.M."/>
            <person name="Salse J."/>
            <person name="Munos S."/>
            <person name="Vincourt P."/>
            <person name="Rieseberg L.H."/>
            <person name="Langlade N.B."/>
        </authorList>
    </citation>
    <scope>NUCLEOTIDE SEQUENCE</scope>
    <source>
        <tissue evidence="1">Leaves</tissue>
    </source>
</reference>
<sequence length="75" mass="8322">METPVHPLVFGSKTPGQKWRIFSAVSKSLSAYKNKLQSPTVSSAFTLRTEKRAARRKQGRIHIGFSFNESTGPVS</sequence>
<evidence type="ECO:0000313" key="2">
    <source>
        <dbReference type="Proteomes" id="UP000215914"/>
    </source>
</evidence>
<name>A0A9K3NKC9_HELAN</name>
<protein>
    <submittedName>
        <fullName evidence="1">Uncharacterized protein</fullName>
    </submittedName>
</protein>
<evidence type="ECO:0000313" key="1">
    <source>
        <dbReference type="EMBL" id="KAF5802733.1"/>
    </source>
</evidence>
<dbReference type="EMBL" id="MNCJ02000321">
    <property type="protein sequence ID" value="KAF5802733.1"/>
    <property type="molecule type" value="Genomic_DNA"/>
</dbReference>
<gene>
    <name evidence="1" type="ORF">HanXRQr2_Chr06g0263011</name>
</gene>
<keyword evidence="2" id="KW-1185">Reference proteome</keyword>